<dbReference type="STRING" id="1162668.LFE_1548"/>
<accession>I0IPN1</accession>
<evidence type="ECO:0000259" key="1">
    <source>
        <dbReference type="Pfam" id="PF02541"/>
    </source>
</evidence>
<dbReference type="Gene3D" id="3.30.420.150">
    <property type="entry name" value="Exopolyphosphatase. Domain 2"/>
    <property type="match status" value="1"/>
</dbReference>
<reference evidence="2 3" key="1">
    <citation type="journal article" date="2012" name="J. Bacteriol.">
        <title>Complete Genome Sequence of Leptospirillum ferrooxidans Strain C2-3, Isolated from a Fresh Volcanic Ash Deposit on the Island of Miyake, Japan.</title>
        <authorList>
            <person name="Fujimura R."/>
            <person name="Sato Y."/>
            <person name="Nishizawa T."/>
            <person name="Oshima K."/>
            <person name="Kim S.-W."/>
            <person name="Hattori M."/>
            <person name="Kamijo T."/>
            <person name="Ohta H."/>
        </authorList>
    </citation>
    <scope>NUCLEOTIDE SEQUENCE [LARGE SCALE GENOMIC DNA]</scope>
    <source>
        <strain evidence="2 3">C2-3</strain>
    </source>
</reference>
<dbReference type="AlphaFoldDB" id="I0IPN1"/>
<dbReference type="InterPro" id="IPR043129">
    <property type="entry name" value="ATPase_NBD"/>
</dbReference>
<dbReference type="InterPro" id="IPR050273">
    <property type="entry name" value="GppA/Ppx_hydrolase"/>
</dbReference>
<dbReference type="SUPFAM" id="SSF53067">
    <property type="entry name" value="Actin-like ATPase domain"/>
    <property type="match status" value="2"/>
</dbReference>
<dbReference type="PANTHER" id="PTHR30005">
    <property type="entry name" value="EXOPOLYPHOSPHATASE"/>
    <property type="match status" value="1"/>
</dbReference>
<dbReference type="EMBL" id="AP012342">
    <property type="protein sequence ID" value="BAM07230.1"/>
    <property type="molecule type" value="Genomic_DNA"/>
</dbReference>
<dbReference type="HOGENOM" id="CLU_025908_1_2_0"/>
<dbReference type="Pfam" id="PF02541">
    <property type="entry name" value="Ppx-GppA"/>
    <property type="match status" value="1"/>
</dbReference>
<protein>
    <submittedName>
        <fullName evidence="2">Putative Ppx/GppA phosphatase</fullName>
    </submittedName>
</protein>
<dbReference type="CDD" id="cd24054">
    <property type="entry name" value="ASKHA_NBD_AaPPX-GppA_MtPPX2-like"/>
    <property type="match status" value="1"/>
</dbReference>
<dbReference type="RefSeq" id="WP_014449717.1">
    <property type="nucleotide sequence ID" value="NC_017094.1"/>
</dbReference>
<gene>
    <name evidence="2" type="ordered locus">LFE_1548</name>
</gene>
<reference evidence="3" key="2">
    <citation type="submission" date="2012-03" db="EMBL/GenBank/DDBJ databases">
        <title>The complete genome sequence of the pioneer microbe on fresh volcanic deposit, Leptospirillum ferrooxidans strain C2-3.</title>
        <authorList>
            <person name="Fujimura R."/>
            <person name="Sato Y."/>
            <person name="Nishizawa T."/>
            <person name="Nanba K."/>
            <person name="Oshima K."/>
            <person name="Hattori M."/>
            <person name="Kamijo T."/>
            <person name="Ohta H."/>
        </authorList>
    </citation>
    <scope>NUCLEOTIDE SEQUENCE [LARGE SCALE GENOMIC DNA]</scope>
    <source>
        <strain evidence="3">C2-3</strain>
    </source>
</reference>
<sequence length="316" mass="34096">MSLSNHRICLVDVGTNSVRMMVADVSNQRISKVILTDGKITRLGEGLHDTGIVGEAALSRTVELIAQFLSTAAPFRPDLVRLIGTSAVRQASNQADVLKRVFEATGVPLEVIGGETEAIWTYHGALGNLFDLTPPYLVIDIGGGSTELIYGETLTESLRAYSVEVGVVTLTERMIHSDPPKKEELENARREVKRSFEGVISKLLPFLTSSVTCVGTAGTVTTLMAFSMGMSLYDPKKIHGHGLQRSRITELVSRLSSLTLSERLKLPGIEKGREDLILSGGIILDVLMEQLNLAGLIVSDSGLREGALLKTASLLK</sequence>
<organism evidence="2 3">
    <name type="scientific">Leptospirillum ferrooxidans (strain C2-3)</name>
    <dbReference type="NCBI Taxonomy" id="1162668"/>
    <lineage>
        <taxon>Bacteria</taxon>
        <taxon>Pseudomonadati</taxon>
        <taxon>Nitrospirota</taxon>
        <taxon>Nitrospiria</taxon>
        <taxon>Nitrospirales</taxon>
        <taxon>Nitrospiraceae</taxon>
        <taxon>Leptospirillum</taxon>
    </lineage>
</organism>
<feature type="domain" description="Ppx/GppA phosphatase N-terminal" evidence="1">
    <location>
        <begin position="22"/>
        <end position="311"/>
    </location>
</feature>
<dbReference type="GO" id="GO:0016462">
    <property type="term" value="F:pyrophosphatase activity"/>
    <property type="evidence" value="ECO:0007669"/>
    <property type="project" value="TreeGrafter"/>
</dbReference>
<evidence type="ECO:0000313" key="3">
    <source>
        <dbReference type="Proteomes" id="UP000007382"/>
    </source>
</evidence>
<dbReference type="eggNOG" id="COG0248">
    <property type="taxonomic scope" value="Bacteria"/>
</dbReference>
<proteinExistence type="predicted"/>
<evidence type="ECO:0000313" key="2">
    <source>
        <dbReference type="EMBL" id="BAM07230.1"/>
    </source>
</evidence>
<dbReference type="PATRIC" id="fig|1162668.3.peg.1838"/>
<keyword evidence="3" id="KW-1185">Reference proteome</keyword>
<dbReference type="InterPro" id="IPR003695">
    <property type="entry name" value="Ppx_GppA_N"/>
</dbReference>
<dbReference type="KEGG" id="lfc:LFE_1548"/>
<dbReference type="Gene3D" id="3.30.420.40">
    <property type="match status" value="1"/>
</dbReference>
<dbReference type="PANTHER" id="PTHR30005:SF0">
    <property type="entry name" value="RETROGRADE REGULATION PROTEIN 2"/>
    <property type="match status" value="1"/>
</dbReference>
<dbReference type="Proteomes" id="UP000007382">
    <property type="component" value="Chromosome"/>
</dbReference>
<name>I0IPN1_LEPFC</name>